<dbReference type="HAMAP" id="MF_01464_B">
    <property type="entry name" value="SecF_B"/>
    <property type="match status" value="1"/>
</dbReference>
<feature type="transmembrane region" description="Helical" evidence="9">
    <location>
        <begin position="296"/>
        <end position="320"/>
    </location>
</feature>
<dbReference type="Gene3D" id="3.30.1360.200">
    <property type="match status" value="1"/>
</dbReference>
<keyword evidence="6 9" id="KW-1133">Transmembrane helix</keyword>
<comment type="subcellular location">
    <subcellularLocation>
        <location evidence="1 9">Cell membrane</location>
        <topology evidence="1 9">Multi-pass membrane protein</topology>
    </subcellularLocation>
</comment>
<comment type="subunit">
    <text evidence="9">Forms a complex with SecF. Part of the essential Sec protein translocation apparatus which comprises SecA, SecYEG and auxiliary proteins SecDF. Other proteins may also be involved.</text>
</comment>
<keyword evidence="2 9" id="KW-0813">Transport</keyword>
<dbReference type="Proteomes" id="UP000515860">
    <property type="component" value="Chromosome"/>
</dbReference>
<keyword evidence="3 9" id="KW-1003">Cell membrane</keyword>
<evidence type="ECO:0000259" key="13">
    <source>
        <dbReference type="Pfam" id="PF21760"/>
    </source>
</evidence>
<keyword evidence="7 9" id="KW-0811">Translocation</keyword>
<dbReference type="InterPro" id="IPR022813">
    <property type="entry name" value="SecD/SecF_arch_bac"/>
</dbReference>
<dbReference type="NCBIfam" id="TIGR00966">
    <property type="entry name" value="transloc_SecF"/>
    <property type="match status" value="1"/>
</dbReference>
<dbReference type="HAMAP" id="MF_01463_B">
    <property type="entry name" value="SecD_B"/>
    <property type="match status" value="1"/>
</dbReference>
<protein>
    <recommendedName>
        <fullName evidence="9 10">Multifunctional fusion protein</fullName>
    </recommendedName>
    <domain>
        <recommendedName>
            <fullName evidence="9">Protein translocase subunit SecD</fullName>
        </recommendedName>
    </domain>
    <domain>
        <recommendedName>
            <fullName evidence="10">Protein-export membrane protein SecF</fullName>
        </recommendedName>
    </domain>
</protein>
<evidence type="ECO:0000256" key="6">
    <source>
        <dbReference type="ARBA" id="ARBA00022989"/>
    </source>
</evidence>
<proteinExistence type="inferred from homology"/>
<dbReference type="NCBIfam" id="TIGR00916">
    <property type="entry name" value="2A0604s01"/>
    <property type="match status" value="2"/>
</dbReference>
<comment type="function">
    <text evidence="9">Part of the Sec protein translocase complex. Interacts with the SecYEG preprotein conducting channel. SecDF uses the proton motive force (PMF) to complete protein translocation after the ATP-dependent function of SecA.</text>
</comment>
<evidence type="ECO:0000256" key="7">
    <source>
        <dbReference type="ARBA" id="ARBA00023010"/>
    </source>
</evidence>
<dbReference type="InterPro" id="IPR048631">
    <property type="entry name" value="SecD_1st"/>
</dbReference>
<feature type="transmembrane region" description="Helical" evidence="9">
    <location>
        <begin position="603"/>
        <end position="625"/>
    </location>
</feature>
<feature type="domain" description="Protein translocase subunit SecDF P1" evidence="13">
    <location>
        <begin position="66"/>
        <end position="121"/>
    </location>
</feature>
<sequence>MKKKQSIVILVICAVLTVLLGFTAIKGWGPTGTGSMANIRTGLDLSGGVSITYQTKTENPSQEDMDDTIYKLQQRVFQYSNEAQVYQQGSNRINIEIPGENDANAILEELGKPGSLVFQDESGNTVLEGTDIADAQGVARTDSTTGQREYMVDLTLTEAGKSKFAEATTNNVGKRISIVYDGEVISSPTVKSAITEGTAQIDGMAGIDEAKNLAAVIRIGSLSLELEEIYSNVVGAQLGQDALSSSVMAGAIGVLIVIIFMIFAYRISGLAAGWALVVFTFLDLICLNAFDVTLTLPGIAGVILTIGMAVDANVIIYARMREELTAGRGLHGSIQAGFKKAFSAIFDGNVTTLIAAAVLYLLGTGSIRGFAITLAMGIVLSMFSALVVSRVLSYAFYGAGIRNEKFYGKIKAHKPINFVGKKNLVFIISAVLILSAPVGMAVYNANTGKALNYSLDFIGGTATTVDFGEKLSLSDLDSQVQPVVSEVTGDANVQFQQINGTDQVIIKTRELNVDEREQLNTALAGKFSNIKAAEITAENISSTISGEMRSNAMKAVVIAVIFMLLYIWFRFRDLRFASSAVLALVHDILIVLAFYVLSRFSVGSTFIAVMLTILGYSINATIVIFDRIRENLSIMKGSSLKLIVNTSVTQTLTRSIYSSLTTFITIFVLYLLGVPSVREFALPIIVGILVGAYSSVCLTGSLWYIMKTKLGKKKIIDKEEVPELSAAETSVPGASAKPAPVKAASAAPKKKTAKKDRSELQSVKPKKGRRRR</sequence>
<reference evidence="15 16" key="1">
    <citation type="submission" date="2020-08" db="EMBL/GenBank/DDBJ databases">
        <authorList>
            <person name="Liu C."/>
            <person name="Sun Q."/>
        </authorList>
    </citation>
    <scope>NUCLEOTIDE SEQUENCE [LARGE SCALE GENOMIC DNA]</scope>
    <source>
        <strain evidence="15 16">NSJ-29</strain>
    </source>
</reference>
<evidence type="ECO:0000313" key="15">
    <source>
        <dbReference type="EMBL" id="QNM09856.1"/>
    </source>
</evidence>
<dbReference type="RefSeq" id="WP_249329423.1">
    <property type="nucleotide sequence ID" value="NZ_CP060635.1"/>
</dbReference>
<evidence type="ECO:0000256" key="8">
    <source>
        <dbReference type="ARBA" id="ARBA00023136"/>
    </source>
</evidence>
<keyword evidence="8 9" id="KW-0472">Membrane</keyword>
<dbReference type="InterPro" id="IPR048634">
    <property type="entry name" value="SecD_SecF_C"/>
</dbReference>
<feature type="transmembrane region" description="Helical" evidence="9">
    <location>
        <begin position="656"/>
        <end position="674"/>
    </location>
</feature>
<keyword evidence="16" id="KW-1185">Reference proteome</keyword>
<feature type="transmembrane region" description="Helical" evidence="9">
    <location>
        <begin position="552"/>
        <end position="569"/>
    </location>
</feature>
<dbReference type="NCBIfam" id="TIGR01129">
    <property type="entry name" value="secD"/>
    <property type="match status" value="1"/>
</dbReference>
<feature type="transmembrane region" description="Helical" evidence="9">
    <location>
        <begin position="272"/>
        <end position="290"/>
    </location>
</feature>
<accession>A0A7G9GGC4</accession>
<dbReference type="InterPro" id="IPR005665">
    <property type="entry name" value="SecF_bac"/>
</dbReference>
<evidence type="ECO:0000259" key="14">
    <source>
        <dbReference type="Pfam" id="PF22599"/>
    </source>
</evidence>
<comment type="caution">
    <text evidence="9">Lacks conserved residue(s) required for the propagation of feature annotation.</text>
</comment>
<feature type="transmembrane region" description="Helical" evidence="9">
    <location>
        <begin position="341"/>
        <end position="363"/>
    </location>
</feature>
<name>A0A7G9GGC4_9FIRM</name>
<dbReference type="Pfam" id="PF22599">
    <property type="entry name" value="SecDF_P1_head"/>
    <property type="match status" value="1"/>
</dbReference>
<evidence type="ECO:0000313" key="16">
    <source>
        <dbReference type="Proteomes" id="UP000515860"/>
    </source>
</evidence>
<evidence type="ECO:0000256" key="11">
    <source>
        <dbReference type="SAM" id="MobiDB-lite"/>
    </source>
</evidence>
<dbReference type="KEGG" id="whj:H9Q79_06110"/>
<evidence type="ECO:0000256" key="3">
    <source>
        <dbReference type="ARBA" id="ARBA00022475"/>
    </source>
</evidence>
<feature type="transmembrane region" description="Helical" evidence="9">
    <location>
        <begin position="369"/>
        <end position="397"/>
    </location>
</feature>
<keyword evidence="4 9" id="KW-0812">Transmembrane</keyword>
<feature type="transmembrane region" description="Helical" evidence="9">
    <location>
        <begin position="680"/>
        <end position="705"/>
    </location>
</feature>
<evidence type="ECO:0000256" key="1">
    <source>
        <dbReference type="ARBA" id="ARBA00004651"/>
    </source>
</evidence>
<organism evidence="15 16">
    <name type="scientific">Wansuia hejianensis</name>
    <dbReference type="NCBI Taxonomy" id="2763667"/>
    <lineage>
        <taxon>Bacteria</taxon>
        <taxon>Bacillati</taxon>
        <taxon>Bacillota</taxon>
        <taxon>Clostridia</taxon>
        <taxon>Lachnospirales</taxon>
        <taxon>Lachnospiraceae</taxon>
        <taxon>Wansuia</taxon>
    </lineage>
</organism>
<evidence type="ECO:0000256" key="2">
    <source>
        <dbReference type="ARBA" id="ARBA00022448"/>
    </source>
</evidence>
<evidence type="ECO:0000256" key="5">
    <source>
        <dbReference type="ARBA" id="ARBA00022927"/>
    </source>
</evidence>
<feature type="domain" description="SecDF P1 head subdomain" evidence="14">
    <location>
        <begin position="124"/>
        <end position="223"/>
    </location>
</feature>
<dbReference type="GO" id="GO:0043952">
    <property type="term" value="P:protein transport by the Sec complex"/>
    <property type="evidence" value="ECO:0007669"/>
    <property type="project" value="UniProtKB-UniRule"/>
</dbReference>
<dbReference type="AlphaFoldDB" id="A0A7G9GGC4"/>
<feature type="transmembrane region" description="Helical" evidence="9">
    <location>
        <begin position="424"/>
        <end position="443"/>
    </location>
</feature>
<feature type="domain" description="Protein export membrane protein SecD/SecF C-terminal" evidence="12">
    <location>
        <begin position="226"/>
        <end position="391"/>
    </location>
</feature>
<feature type="region of interest" description="Disordered" evidence="11">
    <location>
        <begin position="724"/>
        <end position="772"/>
    </location>
</feature>
<evidence type="ECO:0000259" key="12">
    <source>
        <dbReference type="Pfam" id="PF02355"/>
    </source>
</evidence>
<dbReference type="GO" id="GO:0065002">
    <property type="term" value="P:intracellular protein transmembrane transport"/>
    <property type="evidence" value="ECO:0007669"/>
    <property type="project" value="UniProtKB-UniRule"/>
</dbReference>
<feature type="transmembrane region" description="Helical" evidence="9">
    <location>
        <begin position="576"/>
        <end position="597"/>
    </location>
</feature>
<keyword evidence="5 9" id="KW-0653">Protein transport</keyword>
<dbReference type="InterPro" id="IPR055344">
    <property type="entry name" value="SecD_SecF_C_bact"/>
</dbReference>
<dbReference type="GO" id="GO:0006605">
    <property type="term" value="P:protein targeting"/>
    <property type="evidence" value="ECO:0007669"/>
    <property type="project" value="UniProtKB-UniRule"/>
</dbReference>
<evidence type="ECO:0000256" key="9">
    <source>
        <dbReference type="HAMAP-Rule" id="MF_01463"/>
    </source>
</evidence>
<evidence type="ECO:0000256" key="10">
    <source>
        <dbReference type="HAMAP-Rule" id="MF_01464"/>
    </source>
</evidence>
<dbReference type="GO" id="GO:0005886">
    <property type="term" value="C:plasma membrane"/>
    <property type="evidence" value="ECO:0007669"/>
    <property type="project" value="UniProtKB-SubCell"/>
</dbReference>
<dbReference type="EMBL" id="CP060635">
    <property type="protein sequence ID" value="QNM09856.1"/>
    <property type="molecule type" value="Genomic_DNA"/>
</dbReference>
<dbReference type="InterPro" id="IPR022645">
    <property type="entry name" value="SecD/SecF_bac"/>
</dbReference>
<evidence type="ECO:0000256" key="4">
    <source>
        <dbReference type="ARBA" id="ARBA00022692"/>
    </source>
</evidence>
<dbReference type="GO" id="GO:0015450">
    <property type="term" value="F:protein-transporting ATPase activity"/>
    <property type="evidence" value="ECO:0007669"/>
    <property type="project" value="InterPro"/>
</dbReference>
<dbReference type="SUPFAM" id="SSF82866">
    <property type="entry name" value="Multidrug efflux transporter AcrB transmembrane domain"/>
    <property type="match status" value="2"/>
</dbReference>
<feature type="domain" description="Protein export membrane protein SecD/SecF C-terminal" evidence="12">
    <location>
        <begin position="531"/>
        <end position="708"/>
    </location>
</feature>
<dbReference type="Pfam" id="PF21760">
    <property type="entry name" value="SecD_1st"/>
    <property type="match status" value="1"/>
</dbReference>
<dbReference type="InterPro" id="IPR054384">
    <property type="entry name" value="SecDF_P1_head"/>
</dbReference>
<comment type="subunit">
    <text evidence="10">Forms a complex with SecD. Part of the essential Sec protein translocation apparatus which comprises SecA, SecYEG and auxiliary proteins SecDF. Other proteins may also be involved.</text>
</comment>
<feature type="compositionally biased region" description="Low complexity" evidence="11">
    <location>
        <begin position="734"/>
        <end position="747"/>
    </location>
</feature>
<comment type="similarity">
    <text evidence="9">Belongs to the SecD/SecF family. SecD subfamily.</text>
</comment>
<gene>
    <name evidence="9 15" type="primary">secD</name>
    <name evidence="10" type="synonym">secF</name>
    <name evidence="15" type="ORF">H9Q79_06110</name>
</gene>
<dbReference type="PRINTS" id="PR01755">
    <property type="entry name" value="SECFTRNLCASE"/>
</dbReference>
<dbReference type="PANTHER" id="PTHR30081:SF1">
    <property type="entry name" value="PROTEIN TRANSLOCASE SUBUNIT SECD"/>
    <property type="match status" value="1"/>
</dbReference>
<dbReference type="PANTHER" id="PTHR30081">
    <property type="entry name" value="PROTEIN-EXPORT MEMBRANE PROTEIN SEC"/>
    <property type="match status" value="1"/>
</dbReference>
<dbReference type="InterPro" id="IPR005791">
    <property type="entry name" value="SecD"/>
</dbReference>
<comment type="similarity">
    <text evidence="10">Belongs to the SecD/SecF family. SecF subfamily.</text>
</comment>
<dbReference type="Gene3D" id="1.20.1640.10">
    <property type="entry name" value="Multidrug efflux transporter AcrB transmembrane domain"/>
    <property type="match status" value="2"/>
</dbReference>
<dbReference type="Pfam" id="PF02355">
    <property type="entry name" value="SecD_SecF_C"/>
    <property type="match status" value="2"/>
</dbReference>
<dbReference type="FunFam" id="1.20.1640.10:FF:000004">
    <property type="entry name" value="Protein translocase subunit SecD"/>
    <property type="match status" value="1"/>
</dbReference>
<feature type="transmembrane region" description="Helical" evidence="9">
    <location>
        <begin position="247"/>
        <end position="265"/>
    </location>
</feature>